<dbReference type="EMBL" id="LFYR01001606">
    <property type="protein sequence ID" value="KMZ60601.1"/>
    <property type="molecule type" value="Genomic_DNA"/>
</dbReference>
<evidence type="ECO:0000313" key="3">
    <source>
        <dbReference type="Proteomes" id="UP000036987"/>
    </source>
</evidence>
<keyword evidence="3" id="KW-1185">Reference proteome</keyword>
<dbReference type="InterPro" id="IPR006461">
    <property type="entry name" value="PLAC_motif_containing"/>
</dbReference>
<dbReference type="NCBIfam" id="TIGR01571">
    <property type="entry name" value="A_thal_Cys_rich"/>
    <property type="match status" value="1"/>
</dbReference>
<dbReference type="Pfam" id="PF04749">
    <property type="entry name" value="PLAC8"/>
    <property type="match status" value="1"/>
</dbReference>
<evidence type="ECO:0000256" key="1">
    <source>
        <dbReference type="SAM" id="MobiDB-lite"/>
    </source>
</evidence>
<dbReference type="OrthoDB" id="1045822at2759"/>
<reference evidence="3" key="1">
    <citation type="journal article" date="2016" name="Nature">
        <title>The genome of the seagrass Zostera marina reveals angiosperm adaptation to the sea.</title>
        <authorList>
            <person name="Olsen J.L."/>
            <person name="Rouze P."/>
            <person name="Verhelst B."/>
            <person name="Lin Y.-C."/>
            <person name="Bayer T."/>
            <person name="Collen J."/>
            <person name="Dattolo E."/>
            <person name="De Paoli E."/>
            <person name="Dittami S."/>
            <person name="Maumus F."/>
            <person name="Michel G."/>
            <person name="Kersting A."/>
            <person name="Lauritano C."/>
            <person name="Lohaus R."/>
            <person name="Toepel M."/>
            <person name="Tonon T."/>
            <person name="Vanneste K."/>
            <person name="Amirebrahimi M."/>
            <person name="Brakel J."/>
            <person name="Bostroem C."/>
            <person name="Chovatia M."/>
            <person name="Grimwood J."/>
            <person name="Jenkins J.W."/>
            <person name="Jueterbock A."/>
            <person name="Mraz A."/>
            <person name="Stam W.T."/>
            <person name="Tice H."/>
            <person name="Bornberg-Bauer E."/>
            <person name="Green P.J."/>
            <person name="Pearson G.A."/>
            <person name="Procaccini G."/>
            <person name="Duarte C.M."/>
            <person name="Schmutz J."/>
            <person name="Reusch T.B.H."/>
            <person name="Van de Peer Y."/>
        </authorList>
    </citation>
    <scope>NUCLEOTIDE SEQUENCE [LARGE SCALE GENOMIC DNA]</scope>
    <source>
        <strain evidence="3">cv. Finnish</strain>
    </source>
</reference>
<dbReference type="STRING" id="29655.A0A0K9NV28"/>
<dbReference type="AlphaFoldDB" id="A0A0K9NV28"/>
<dbReference type="Proteomes" id="UP000036987">
    <property type="component" value="Unassembled WGS sequence"/>
</dbReference>
<dbReference type="PANTHER" id="PTHR15907">
    <property type="entry name" value="DUF614 FAMILY PROTEIN-RELATED"/>
    <property type="match status" value="1"/>
</dbReference>
<comment type="caution">
    <text evidence="2">The sequence shown here is derived from an EMBL/GenBank/DDBJ whole genome shotgun (WGS) entry which is preliminary data.</text>
</comment>
<name>A0A0K9NV28_ZOSMR</name>
<feature type="region of interest" description="Disordered" evidence="1">
    <location>
        <begin position="131"/>
        <end position="150"/>
    </location>
</feature>
<sequence length="150" mass="16821">MAAVQPHNPTGGQWSTGFCDCIDDLENSCFTLWCPCVTFGHIAEILDQGYTTCQRSGIVYALLCTLTLTRLQFLHSCGYRAKLRRLYGLPEAPCEDSLVHFFCEPCALCQIAGELRNRGYDLEKGWEENKKRLKPPAKLPPSVESGMSRD</sequence>
<gene>
    <name evidence="2" type="ORF">ZOSMA_58G00570</name>
</gene>
<protein>
    <submittedName>
        <fullName evidence="2">Plant cadmium resistance 2</fullName>
    </submittedName>
</protein>
<dbReference type="OMA" id="MAYQQPT"/>
<accession>A0A0K9NV28</accession>
<evidence type="ECO:0000313" key="2">
    <source>
        <dbReference type="EMBL" id="KMZ60601.1"/>
    </source>
</evidence>
<organism evidence="2 3">
    <name type="scientific">Zostera marina</name>
    <name type="common">Eelgrass</name>
    <dbReference type="NCBI Taxonomy" id="29655"/>
    <lineage>
        <taxon>Eukaryota</taxon>
        <taxon>Viridiplantae</taxon>
        <taxon>Streptophyta</taxon>
        <taxon>Embryophyta</taxon>
        <taxon>Tracheophyta</taxon>
        <taxon>Spermatophyta</taxon>
        <taxon>Magnoliopsida</taxon>
        <taxon>Liliopsida</taxon>
        <taxon>Zosteraceae</taxon>
        <taxon>Zostera</taxon>
    </lineage>
</organism>
<proteinExistence type="predicted"/>